<dbReference type="Proteomes" id="UP001283361">
    <property type="component" value="Unassembled WGS sequence"/>
</dbReference>
<proteinExistence type="predicted"/>
<gene>
    <name evidence="1" type="ORF">RRG08_032361</name>
</gene>
<dbReference type="EMBL" id="JAWDGP010001865">
    <property type="protein sequence ID" value="KAK3787405.1"/>
    <property type="molecule type" value="Genomic_DNA"/>
</dbReference>
<keyword evidence="2" id="KW-1185">Reference proteome</keyword>
<name>A0AAE1AH38_9GAST</name>
<comment type="caution">
    <text evidence="1">The sequence shown here is derived from an EMBL/GenBank/DDBJ whole genome shotgun (WGS) entry which is preliminary data.</text>
</comment>
<organism evidence="1 2">
    <name type="scientific">Elysia crispata</name>
    <name type="common">lettuce slug</name>
    <dbReference type="NCBI Taxonomy" id="231223"/>
    <lineage>
        <taxon>Eukaryota</taxon>
        <taxon>Metazoa</taxon>
        <taxon>Spiralia</taxon>
        <taxon>Lophotrochozoa</taxon>
        <taxon>Mollusca</taxon>
        <taxon>Gastropoda</taxon>
        <taxon>Heterobranchia</taxon>
        <taxon>Euthyneura</taxon>
        <taxon>Panpulmonata</taxon>
        <taxon>Sacoglossa</taxon>
        <taxon>Placobranchoidea</taxon>
        <taxon>Plakobranchidae</taxon>
        <taxon>Elysia</taxon>
    </lineage>
</organism>
<dbReference type="AlphaFoldDB" id="A0AAE1AH38"/>
<evidence type="ECO:0000313" key="2">
    <source>
        <dbReference type="Proteomes" id="UP001283361"/>
    </source>
</evidence>
<protein>
    <submittedName>
        <fullName evidence="1">Uncharacterized protein</fullName>
    </submittedName>
</protein>
<accession>A0AAE1AH38</accession>
<sequence length="87" mass="9932">MLEKQRPVKGAPLDSRNQLLICSDMGMIRRNGLFAKKRPPGRPVLSRRDPTYSPRCQEIFINRSLSLQLNSARMVKSIDLKTCLDFG</sequence>
<evidence type="ECO:0000313" key="1">
    <source>
        <dbReference type="EMBL" id="KAK3787405.1"/>
    </source>
</evidence>
<reference evidence="1" key="1">
    <citation type="journal article" date="2023" name="G3 (Bethesda)">
        <title>A reference genome for the long-term kleptoplast-retaining sea slug Elysia crispata morphotype clarki.</title>
        <authorList>
            <person name="Eastman K.E."/>
            <person name="Pendleton A.L."/>
            <person name="Shaikh M.A."/>
            <person name="Suttiyut T."/>
            <person name="Ogas R."/>
            <person name="Tomko P."/>
            <person name="Gavelis G."/>
            <person name="Widhalm J.R."/>
            <person name="Wisecaver J.H."/>
        </authorList>
    </citation>
    <scope>NUCLEOTIDE SEQUENCE</scope>
    <source>
        <strain evidence="1">ECLA1</strain>
    </source>
</reference>